<dbReference type="RefSeq" id="WP_241347131.1">
    <property type="nucleotide sequence ID" value="NZ_JAKZGP010000008.1"/>
</dbReference>
<dbReference type="Gene3D" id="1.10.3290.10">
    <property type="entry name" value="Fido-like domain"/>
    <property type="match status" value="1"/>
</dbReference>
<dbReference type="Pfam" id="PF21248">
    <property type="entry name" value="SoFic-like_C"/>
    <property type="match status" value="1"/>
</dbReference>
<gene>
    <name evidence="2" type="ORF">MM239_05125</name>
</gene>
<organism evidence="2 3">
    <name type="scientific">Belliella filtrata</name>
    <dbReference type="NCBI Taxonomy" id="2923435"/>
    <lineage>
        <taxon>Bacteria</taxon>
        <taxon>Pseudomonadati</taxon>
        <taxon>Bacteroidota</taxon>
        <taxon>Cytophagia</taxon>
        <taxon>Cytophagales</taxon>
        <taxon>Cyclobacteriaceae</taxon>
        <taxon>Belliella</taxon>
    </lineage>
</organism>
<reference evidence="2" key="1">
    <citation type="submission" date="2022-03" db="EMBL/GenBank/DDBJ databases">
        <title>De novo assembled genomes of Belliella spp. (Cyclobacteriaceae) strains.</title>
        <authorList>
            <person name="Szabo A."/>
            <person name="Korponai K."/>
            <person name="Felfoldi T."/>
        </authorList>
    </citation>
    <scope>NUCLEOTIDE SEQUENCE</scope>
    <source>
        <strain evidence="2">DSM 111904</strain>
    </source>
</reference>
<dbReference type="PROSITE" id="PS51459">
    <property type="entry name" value="FIDO"/>
    <property type="match status" value="1"/>
</dbReference>
<dbReference type="InterPro" id="IPR003812">
    <property type="entry name" value="Fido"/>
</dbReference>
<comment type="caution">
    <text evidence="2">The sequence shown here is derived from an EMBL/GenBank/DDBJ whole genome shotgun (WGS) entry which is preliminary data.</text>
</comment>
<evidence type="ECO:0000313" key="2">
    <source>
        <dbReference type="EMBL" id="MCH7408767.1"/>
    </source>
</evidence>
<dbReference type="PANTHER" id="PTHR13504:SF35">
    <property type="entry name" value="PROTEIN ADENYLYLTRANSFERASE SOFIC"/>
    <property type="match status" value="1"/>
</dbReference>
<sequence>MTVKPSKAFNDLPHLPPKNSLVETITILKQESKSAVALAELKGLTSTLPNPNILINAVILKEAQASSEIENVITTQDKLYQALYAKSAKPDNATKEVLRYREALIMGTTSIKEKGFLNTNGIISLQKELEENNAGLRKLPGTALINNLTNEVIYTPPDNFDTINSLMKNSEEYLNDDKDDVSPLIKLAIQHYQFESIHPFYDGNGRTGRIINVLYLILKGLLNEPVLYLSSFIIQNKVDYYRLLQEVRTKNNWEGWILYMLKGIEQTAQSTIEQISKINLLFNETQKLVQEKLPRIYSKDLIEQLFVHPYCKIEFLVENLLLNRKTASNYLKSLEDLGVLASENKGKEVIYINLKLYELLKKGE</sequence>
<dbReference type="Pfam" id="PF02661">
    <property type="entry name" value="Fic"/>
    <property type="match status" value="1"/>
</dbReference>
<dbReference type="PANTHER" id="PTHR13504">
    <property type="entry name" value="FIDO DOMAIN-CONTAINING PROTEIN DDB_G0283145"/>
    <property type="match status" value="1"/>
</dbReference>
<dbReference type="Proteomes" id="UP001165489">
    <property type="component" value="Unassembled WGS sequence"/>
</dbReference>
<keyword evidence="3" id="KW-1185">Reference proteome</keyword>
<dbReference type="InterPro" id="IPR026287">
    <property type="entry name" value="SoFic-like"/>
</dbReference>
<feature type="domain" description="Fido" evidence="1">
    <location>
        <begin position="117"/>
        <end position="262"/>
    </location>
</feature>
<evidence type="ECO:0000313" key="3">
    <source>
        <dbReference type="Proteomes" id="UP001165489"/>
    </source>
</evidence>
<proteinExistence type="predicted"/>
<name>A0ABS9UX90_9BACT</name>
<dbReference type="EMBL" id="JAKZGP010000008">
    <property type="protein sequence ID" value="MCH7408767.1"/>
    <property type="molecule type" value="Genomic_DNA"/>
</dbReference>
<dbReference type="Pfam" id="PF13784">
    <property type="entry name" value="Fic_N"/>
    <property type="match status" value="1"/>
</dbReference>
<dbReference type="SUPFAM" id="SSF140931">
    <property type="entry name" value="Fic-like"/>
    <property type="match status" value="1"/>
</dbReference>
<protein>
    <submittedName>
        <fullName evidence="2">Fic family protein</fullName>
    </submittedName>
</protein>
<dbReference type="InterPro" id="IPR025758">
    <property type="entry name" value="Fic/DOC_N"/>
</dbReference>
<dbReference type="PIRSF" id="PIRSF038925">
    <property type="entry name" value="AMP-prot_trans"/>
    <property type="match status" value="1"/>
</dbReference>
<accession>A0ABS9UX90</accession>
<dbReference type="InterPro" id="IPR048770">
    <property type="entry name" value="SoFic-like_C"/>
</dbReference>
<dbReference type="InterPro" id="IPR036597">
    <property type="entry name" value="Fido-like_dom_sf"/>
</dbReference>
<dbReference type="InterPro" id="IPR040198">
    <property type="entry name" value="Fido_containing"/>
</dbReference>
<evidence type="ECO:0000259" key="1">
    <source>
        <dbReference type="PROSITE" id="PS51459"/>
    </source>
</evidence>